<evidence type="ECO:0000256" key="1">
    <source>
        <dbReference type="SAM" id="Phobius"/>
    </source>
</evidence>
<keyword evidence="1" id="KW-1133">Transmembrane helix</keyword>
<evidence type="ECO:0000313" key="4">
    <source>
        <dbReference type="Proteomes" id="UP000820669"/>
    </source>
</evidence>
<evidence type="ECO:0000313" key="3">
    <source>
        <dbReference type="EMBL" id="NMH99057.1"/>
    </source>
</evidence>
<organism evidence="3 4">
    <name type="scientific">Pseudonocardia acidicola</name>
    <dbReference type="NCBI Taxonomy" id="2724939"/>
    <lineage>
        <taxon>Bacteria</taxon>
        <taxon>Bacillati</taxon>
        <taxon>Actinomycetota</taxon>
        <taxon>Actinomycetes</taxon>
        <taxon>Pseudonocardiales</taxon>
        <taxon>Pseudonocardiaceae</taxon>
        <taxon>Pseudonocardia</taxon>
    </lineage>
</organism>
<feature type="transmembrane region" description="Helical" evidence="1">
    <location>
        <begin position="35"/>
        <end position="60"/>
    </location>
</feature>
<gene>
    <name evidence="3" type="ORF">HF526_17320</name>
</gene>
<feature type="domain" description="DUF4190" evidence="2">
    <location>
        <begin position="4"/>
        <end position="53"/>
    </location>
</feature>
<name>A0ABX1SEV2_9PSEU</name>
<sequence>MPGILWSSRLGSAPALVLGYIARGRIRPTGEGGDGLAIAGIVLGWVGVGFLTLGLFGAILRPGADLGPDLVRISGRSADSAPGESVSRCSIVPG</sequence>
<comment type="caution">
    <text evidence="3">The sequence shown here is derived from an EMBL/GenBank/DDBJ whole genome shotgun (WGS) entry which is preliminary data.</text>
</comment>
<dbReference type="InterPro" id="IPR025241">
    <property type="entry name" value="DUF4190"/>
</dbReference>
<keyword evidence="1" id="KW-0472">Membrane</keyword>
<dbReference type="EMBL" id="JAAXLA010000030">
    <property type="protein sequence ID" value="NMH99057.1"/>
    <property type="molecule type" value="Genomic_DNA"/>
</dbReference>
<proteinExistence type="predicted"/>
<keyword evidence="4" id="KW-1185">Reference proteome</keyword>
<protein>
    <submittedName>
        <fullName evidence="3">DUF4190 domain-containing protein</fullName>
    </submittedName>
</protein>
<dbReference type="Pfam" id="PF13828">
    <property type="entry name" value="DUF4190"/>
    <property type="match status" value="1"/>
</dbReference>
<accession>A0ABX1SEV2</accession>
<evidence type="ECO:0000259" key="2">
    <source>
        <dbReference type="Pfam" id="PF13828"/>
    </source>
</evidence>
<dbReference type="Proteomes" id="UP000820669">
    <property type="component" value="Unassembled WGS sequence"/>
</dbReference>
<keyword evidence="1" id="KW-0812">Transmembrane</keyword>
<reference evidence="3 4" key="1">
    <citation type="submission" date="2020-04" db="EMBL/GenBank/DDBJ databases">
        <authorList>
            <person name="Klaysubun C."/>
            <person name="Duangmal K."/>
            <person name="Lipun K."/>
        </authorList>
    </citation>
    <scope>NUCLEOTIDE SEQUENCE [LARGE SCALE GENOMIC DNA]</scope>
    <source>
        <strain evidence="3 4">K10HN5</strain>
    </source>
</reference>